<dbReference type="InterPro" id="IPR029016">
    <property type="entry name" value="GAF-like_dom_sf"/>
</dbReference>
<evidence type="ECO:0000313" key="3">
    <source>
        <dbReference type="Proteomes" id="UP000230859"/>
    </source>
</evidence>
<dbReference type="SUPFAM" id="SSF55781">
    <property type="entry name" value="GAF domain-like"/>
    <property type="match status" value="1"/>
</dbReference>
<name>A0A2H0LS18_9BACT</name>
<dbReference type="AlphaFoldDB" id="A0A2H0LS18"/>
<dbReference type="Pfam" id="PF13492">
    <property type="entry name" value="GAF_3"/>
    <property type="match status" value="1"/>
</dbReference>
<dbReference type="PANTHER" id="PTHR43155:SF2">
    <property type="entry name" value="CYCLIC DI-GMP PHOSPHODIESTERASE PA4108"/>
    <property type="match status" value="1"/>
</dbReference>
<dbReference type="InterPro" id="IPR003607">
    <property type="entry name" value="HD/PDEase_dom"/>
</dbReference>
<evidence type="ECO:0000259" key="1">
    <source>
        <dbReference type="PROSITE" id="PS51832"/>
    </source>
</evidence>
<reference evidence="2 3" key="1">
    <citation type="submission" date="2017-09" db="EMBL/GenBank/DDBJ databases">
        <title>Depth-based differentiation of microbial function through sediment-hosted aquifers and enrichment of novel symbionts in the deep terrestrial subsurface.</title>
        <authorList>
            <person name="Probst A.J."/>
            <person name="Ladd B."/>
            <person name="Jarett J.K."/>
            <person name="Geller-Mcgrath D.E."/>
            <person name="Sieber C.M."/>
            <person name="Emerson J.B."/>
            <person name="Anantharaman K."/>
            <person name="Thomas B.C."/>
            <person name="Malmstrom R."/>
            <person name="Stieglmeier M."/>
            <person name="Klingl A."/>
            <person name="Woyke T."/>
            <person name="Ryan C.M."/>
            <person name="Banfield J.F."/>
        </authorList>
    </citation>
    <scope>NUCLEOTIDE SEQUENCE [LARGE SCALE GENOMIC DNA]</scope>
    <source>
        <strain evidence="2">CG11_big_fil_rev_8_21_14_0_20_45_26</strain>
    </source>
</reference>
<dbReference type="Gene3D" id="1.10.3210.10">
    <property type="entry name" value="Hypothetical protein af1432"/>
    <property type="match status" value="1"/>
</dbReference>
<dbReference type="EMBL" id="PCVY01000047">
    <property type="protein sequence ID" value="PIQ86275.1"/>
    <property type="molecule type" value="Genomic_DNA"/>
</dbReference>
<evidence type="ECO:0000313" key="2">
    <source>
        <dbReference type="EMBL" id="PIQ86275.1"/>
    </source>
</evidence>
<dbReference type="Proteomes" id="UP000230859">
    <property type="component" value="Unassembled WGS sequence"/>
</dbReference>
<dbReference type="InterPro" id="IPR037522">
    <property type="entry name" value="HD_GYP_dom"/>
</dbReference>
<gene>
    <name evidence="2" type="ORF">COV74_05265</name>
</gene>
<dbReference type="CDD" id="cd00077">
    <property type="entry name" value="HDc"/>
    <property type="match status" value="1"/>
</dbReference>
<dbReference type="InterPro" id="IPR003018">
    <property type="entry name" value="GAF"/>
</dbReference>
<dbReference type="PANTHER" id="PTHR43155">
    <property type="entry name" value="CYCLIC DI-GMP PHOSPHODIESTERASE PA4108-RELATED"/>
    <property type="match status" value="1"/>
</dbReference>
<feature type="domain" description="HD-GYP" evidence="1">
    <location>
        <begin position="306"/>
        <end position="504"/>
    </location>
</feature>
<comment type="caution">
    <text evidence="2">The sequence shown here is derived from an EMBL/GenBank/DDBJ whole genome shotgun (WGS) entry which is preliminary data.</text>
</comment>
<dbReference type="PROSITE" id="PS51832">
    <property type="entry name" value="HD_GYP"/>
    <property type="match status" value="1"/>
</dbReference>
<accession>A0A2H0LS18</accession>
<sequence length="513" mass="59038">MKKVLTKTAIERFMLTNKSWSDGYRRFTRLLGNPSGWLCVFIDGHIKIMRLDHKKTNTFFSKSKENEEAYTQFLHKYFTQLRDNEEQQKQLPYFFRCAYGRQNAIFGLWHLDQLRGFLFLSDVNRKLKDMTQNLFLVNYFLTGQVELAYKNYELHNFYETVHPRALALSTMHSVNRIISSQLRLRELLPQIGRLFAQVLKCGDCAIYFVDGDGAHLSPQFILQDRKAVQNKHRIKLGRGLEGRVAETAEFYFSKKAICIPLIGEDVLGIVTMSNKMDQQPFAEMDLEILKALSEQAVVAIRNAKLFDETEALTVSSIQAINQLLELSYGNSHARLPLFGEMVFEIGRDLKFSSMELTHLHRATFIIDTGHLVVPEKILTKKTNLTKLEYDQIKRHPQLGADILNKVGALQPVIPIILNHHERYDGKGYPNGLKGDQIPFGARVISLVDAFTAMLSYRPYRKQKTLKEAIGEIKHHAGTQFDPRVVESFLKVVGKPEILKKARRLLDRKGYEAD</sequence>
<dbReference type="SMART" id="SM00065">
    <property type="entry name" value="GAF"/>
    <property type="match status" value="1"/>
</dbReference>
<proteinExistence type="predicted"/>
<dbReference type="Gene3D" id="3.30.450.40">
    <property type="match status" value="2"/>
</dbReference>
<organism evidence="2 3">
    <name type="scientific">Candidatus Abzuiibacterium crystallinum</name>
    <dbReference type="NCBI Taxonomy" id="1974748"/>
    <lineage>
        <taxon>Bacteria</taxon>
        <taxon>Pseudomonadati</taxon>
        <taxon>Candidatus Omnitrophota</taxon>
        <taxon>Candidatus Abzuiibacterium</taxon>
    </lineage>
</organism>
<dbReference type="SUPFAM" id="SSF109604">
    <property type="entry name" value="HD-domain/PDEase-like"/>
    <property type="match status" value="1"/>
</dbReference>
<protein>
    <recommendedName>
        <fullName evidence="1">HD-GYP domain-containing protein</fullName>
    </recommendedName>
</protein>
<dbReference type="Pfam" id="PF13487">
    <property type="entry name" value="HD_5"/>
    <property type="match status" value="1"/>
</dbReference>